<name>A0ABM7UMI5_9ACTO</name>
<feature type="region of interest" description="Disordered" evidence="1">
    <location>
        <begin position="1"/>
        <end position="23"/>
    </location>
</feature>
<gene>
    <name evidence="3" type="ORF">MANAM107_15430</name>
</gene>
<organism evidence="3 4">
    <name type="scientific">Actinomyces capricornis</name>
    <dbReference type="NCBI Taxonomy" id="2755559"/>
    <lineage>
        <taxon>Bacteria</taxon>
        <taxon>Bacillati</taxon>
        <taxon>Actinomycetota</taxon>
        <taxon>Actinomycetes</taxon>
        <taxon>Actinomycetales</taxon>
        <taxon>Actinomycetaceae</taxon>
        <taxon>Actinomyces</taxon>
    </lineage>
</organism>
<reference evidence="3 4" key="1">
    <citation type="submission" date="2021-08" db="EMBL/GenBank/DDBJ databases">
        <title>Whole genome sequence of novel Actinomyces species strain MAS-1.</title>
        <authorList>
            <person name="Saito M."/>
            <person name="Kuwahara N."/>
            <person name="Takizawa T."/>
            <person name="Gotouda H."/>
            <person name="Ochiai T."/>
        </authorList>
    </citation>
    <scope>NUCLEOTIDE SEQUENCE [LARGE SCALE GENOMIC DNA]</scope>
    <source>
        <strain evidence="3 4">MAS-1</strain>
    </source>
</reference>
<dbReference type="EMBL" id="AP025017">
    <property type="protein sequence ID" value="BDA64709.1"/>
    <property type="molecule type" value="Genomic_DNA"/>
</dbReference>
<feature type="transmembrane region" description="Helical" evidence="2">
    <location>
        <begin position="66"/>
        <end position="86"/>
    </location>
</feature>
<evidence type="ECO:0008006" key="5">
    <source>
        <dbReference type="Google" id="ProtNLM"/>
    </source>
</evidence>
<proteinExistence type="predicted"/>
<accession>A0ABM7UMI5</accession>
<evidence type="ECO:0000256" key="1">
    <source>
        <dbReference type="SAM" id="MobiDB-lite"/>
    </source>
</evidence>
<evidence type="ECO:0000256" key="2">
    <source>
        <dbReference type="SAM" id="Phobius"/>
    </source>
</evidence>
<feature type="region of interest" description="Disordered" evidence="1">
    <location>
        <begin position="407"/>
        <end position="452"/>
    </location>
</feature>
<keyword evidence="2" id="KW-1133">Transmembrane helix</keyword>
<dbReference type="PANTHER" id="PTHR34351:SF1">
    <property type="entry name" value="SLR1927 PROTEIN"/>
    <property type="match status" value="1"/>
</dbReference>
<dbReference type="PANTHER" id="PTHR34351">
    <property type="entry name" value="SLR1927 PROTEIN-RELATED"/>
    <property type="match status" value="1"/>
</dbReference>
<protein>
    <recommendedName>
        <fullName evidence="5">DUF58 domain-containing protein</fullName>
    </recommendedName>
</protein>
<feature type="compositionally biased region" description="Low complexity" evidence="1">
    <location>
        <begin position="414"/>
        <end position="440"/>
    </location>
</feature>
<keyword evidence="2" id="KW-0812">Transmembrane</keyword>
<evidence type="ECO:0000313" key="3">
    <source>
        <dbReference type="EMBL" id="BDA64709.1"/>
    </source>
</evidence>
<keyword evidence="2" id="KW-0472">Membrane</keyword>
<sequence length="452" mass="47847">MSRVLSPPAPAPGVQRPGPVGPPRPVRLPRVGLTARGWGLVALAALMALAWYLLRLHLLTHAALLLLAPVATALLAVVVIVVANLLRRPRAELSLLGLPQVGQRVRVEIRTGCLLPRFLPAWVAWRVGQAPSAPALTPLERGTSLLMVGAARRGPAPLEALGIEVIEPLGLARARLPLGAGLTVLVLPQPLPLPETLAAPQASLRPGGRAGEQGEERVGSLRDYRPGDALASIHWKQSARLDRLVVTEPEHEARPRPRLALVVDLGAYQGPEQAETAVALAAGVIETWEQERRSVDLLLLSRCGAPQAGRAGEASWLRLRYRCEEERVPALARVLALLEHGAPDPLDALRRAVAHHEPALSALGGPLPAALRADVLLTGAPGPASPGPGDHPALDPRARGTLVLVGHGRAASSPEPEVTTPEPADAPTTPTARVPATWRTVEARGHSWGRHR</sequence>
<dbReference type="Proteomes" id="UP000824496">
    <property type="component" value="Chromosome"/>
</dbReference>
<feature type="transmembrane region" description="Helical" evidence="2">
    <location>
        <begin position="33"/>
        <end position="54"/>
    </location>
</feature>
<evidence type="ECO:0000313" key="4">
    <source>
        <dbReference type="Proteomes" id="UP000824496"/>
    </source>
</evidence>
<feature type="region of interest" description="Disordered" evidence="1">
    <location>
        <begin position="378"/>
        <end position="397"/>
    </location>
</feature>
<keyword evidence="4" id="KW-1185">Reference proteome</keyword>
<dbReference type="RefSeq" id="WP_223907004.1">
    <property type="nucleotide sequence ID" value="NZ_AP025017.1"/>
</dbReference>